<dbReference type="EMBL" id="KZ820370">
    <property type="protein sequence ID" value="PWN47671.1"/>
    <property type="molecule type" value="Genomic_DNA"/>
</dbReference>
<dbReference type="Proteomes" id="UP000245626">
    <property type="component" value="Unassembled WGS sequence"/>
</dbReference>
<gene>
    <name evidence="1" type="ORF">IE53DRAFT_390202</name>
</gene>
<protein>
    <submittedName>
        <fullName evidence="1">Uncharacterized protein</fullName>
    </submittedName>
</protein>
<sequence length="299" mass="32685">MGEPQNQSPAKLDQEQEVVPSIDSEPAPLTLSSTPPSSDPPHASGPPVDPSFPSTAEDSSKEQQQQRASSPPPPPPPTQPKRGAAPKQYLNPTRHLTGGPTREKLSPEQLAERMEKAKIQNEAILKRRELVERDKDCYSEITEREKEERREKARKAVEDKKIQLAIDEERSKNRARKLEKAERRDWDSEKSGRDALWQTNYKEYSRGGGGGRGGGGYGRDFGRGTGRYEGGGRGRGRGVGGGRGGIGHAQPGNDGGKRQVRERVVIDTSSKEEFPSLGQATLSKPAVSMARTTTDPEST</sequence>
<accession>A0ACD0NPD5</accession>
<organism evidence="1 2">
    <name type="scientific">Violaceomyces palustris</name>
    <dbReference type="NCBI Taxonomy" id="1673888"/>
    <lineage>
        <taxon>Eukaryota</taxon>
        <taxon>Fungi</taxon>
        <taxon>Dikarya</taxon>
        <taxon>Basidiomycota</taxon>
        <taxon>Ustilaginomycotina</taxon>
        <taxon>Ustilaginomycetes</taxon>
        <taxon>Violaceomycetales</taxon>
        <taxon>Violaceomycetaceae</taxon>
        <taxon>Violaceomyces</taxon>
    </lineage>
</organism>
<name>A0ACD0NPD5_9BASI</name>
<proteinExistence type="predicted"/>
<keyword evidence="2" id="KW-1185">Reference proteome</keyword>
<evidence type="ECO:0000313" key="2">
    <source>
        <dbReference type="Proteomes" id="UP000245626"/>
    </source>
</evidence>
<reference evidence="1 2" key="1">
    <citation type="journal article" date="2018" name="Mol. Biol. Evol.">
        <title>Broad Genomic Sampling Reveals a Smut Pathogenic Ancestry of the Fungal Clade Ustilaginomycotina.</title>
        <authorList>
            <person name="Kijpornyongpan T."/>
            <person name="Mondo S.J."/>
            <person name="Barry K."/>
            <person name="Sandor L."/>
            <person name="Lee J."/>
            <person name="Lipzen A."/>
            <person name="Pangilinan J."/>
            <person name="LaButti K."/>
            <person name="Hainaut M."/>
            <person name="Henrissat B."/>
            <person name="Grigoriev I.V."/>
            <person name="Spatafora J.W."/>
            <person name="Aime M.C."/>
        </authorList>
    </citation>
    <scope>NUCLEOTIDE SEQUENCE [LARGE SCALE GENOMIC DNA]</scope>
    <source>
        <strain evidence="1 2">SA 807</strain>
    </source>
</reference>
<evidence type="ECO:0000313" key="1">
    <source>
        <dbReference type="EMBL" id="PWN47671.1"/>
    </source>
</evidence>